<keyword evidence="4" id="KW-0227">DNA damage</keyword>
<feature type="coiled-coil region" evidence="14">
    <location>
        <begin position="400"/>
        <end position="427"/>
    </location>
</feature>
<dbReference type="SMART" id="SM00488">
    <property type="entry name" value="DEXDc2"/>
    <property type="match status" value="1"/>
</dbReference>
<evidence type="ECO:0000313" key="16">
    <source>
        <dbReference type="EMBL" id="KRQ86887.1"/>
    </source>
</evidence>
<evidence type="ECO:0000256" key="13">
    <source>
        <dbReference type="ARBA" id="ARBA00038058"/>
    </source>
</evidence>
<proteinExistence type="inferred from homology"/>
<dbReference type="Proteomes" id="UP000052015">
    <property type="component" value="Unassembled WGS sequence"/>
</dbReference>
<comment type="caution">
    <text evidence="16">The sequence shown here is derived from an EMBL/GenBank/DDBJ whole genome shotgun (WGS) entry which is preliminary data.</text>
</comment>
<dbReference type="InterPro" id="IPR010614">
    <property type="entry name" value="RAD3-like_helicase_DEAD"/>
</dbReference>
<sequence>MKFKDKISVRELVEFILKSGSIESGQFGLGGIERAIEGTKIHKMIQKKFKENYSAEVNITYLYEDDEYSIEITGRIDGIIDGEIITVDEIKTTNKDLDRLEENFLHLAQARCYAYLYAKEKNLDGINVRLTYCNVDTLELKIFEHYYTLAELESFFIAILEKYKIWVKLVCEHNKSRDDSIKKLQFPFKEFREGQRKLSVAVYKTIRDKKILFAEAPTGTGKTIGTLFPAIKALREGLGSKIFYLTAKTITRTVAEETVNMMVNDGLVVKCVTITAKEKICFLKGKCSPEECVYAKGHFDRVNQAIFEALKEKIIDRQKIAYYAEKHKVCPFELSLDISLFCDIVICDYNYAFDLSASLKRFFEADKNDFIYLIDEAHNLVDRGREMYSAALNKRSFMNFKKKYKDYNKLKKALEKVNRKFIEIKKRLNKAFEVWSIIPEDLVDSLYECQNIIEETIVEHKINDDELINLYFEIINFIKISQLFDENYRTFIYLSSEDLKVKLFCLNPFKITSSILNKANSAILFSATLSPLDYYINLLYKEKVNKIKLKSPFSKNNMLVILDRSISTRYSDRENTYDRISNAIKSFSIKKGNYLIFFPSYKYMREVLNRFKMEDTDVYVQNSDMTEEAKELFLKRFSENKGKRLIAFAVMGGIFGEGIDLDGDKLIGVCIVGVGLPQISYERDVIKEHFDNAFGRGFEYAYVYPGFNRVMQAVGRLIRTEKDRGVVLLIDDRFDKKPYRDLIPELWKPVKYISKDEEIEGLTENFWNN</sequence>
<dbReference type="EMBL" id="LKHP01000006">
    <property type="protein sequence ID" value="KRQ86887.1"/>
    <property type="molecule type" value="Genomic_DNA"/>
</dbReference>
<feature type="domain" description="Helicase ATP-binding" evidence="15">
    <location>
        <begin position="181"/>
        <end position="431"/>
    </location>
</feature>
<evidence type="ECO:0000256" key="5">
    <source>
        <dbReference type="ARBA" id="ARBA00022801"/>
    </source>
</evidence>
<evidence type="ECO:0000256" key="12">
    <source>
        <dbReference type="ARBA" id="ARBA00023235"/>
    </source>
</evidence>
<protein>
    <submittedName>
        <fullName evidence="16">ATP-dependent DNA helicase DinG</fullName>
    </submittedName>
</protein>
<dbReference type="InterPro" id="IPR042493">
    <property type="entry name" value="XPD_DNA_FeS"/>
</dbReference>
<dbReference type="InterPro" id="IPR045028">
    <property type="entry name" value="DinG/Rad3-like"/>
</dbReference>
<evidence type="ECO:0000256" key="6">
    <source>
        <dbReference type="ARBA" id="ARBA00022806"/>
    </source>
</evidence>
<dbReference type="Gene3D" id="1.10.275.40">
    <property type="match status" value="1"/>
</dbReference>
<dbReference type="RefSeq" id="WP_057978468.1">
    <property type="nucleotide sequence ID" value="NZ_LKHP01000006.1"/>
</dbReference>
<dbReference type="GO" id="GO:0016818">
    <property type="term" value="F:hydrolase activity, acting on acid anhydrides, in phosphorus-containing anhydrides"/>
    <property type="evidence" value="ECO:0007669"/>
    <property type="project" value="InterPro"/>
</dbReference>
<keyword evidence="5" id="KW-0378">Hydrolase</keyword>
<reference evidence="16 17" key="1">
    <citation type="submission" date="2015-09" db="EMBL/GenBank/DDBJ databases">
        <title>Draft genome sequence of a Caloramator mitchellensis, a moderate thermophile from the Great Artesian Basin of Australia.</title>
        <authorList>
            <person name="Patel B.K."/>
        </authorList>
    </citation>
    <scope>NUCLEOTIDE SEQUENCE [LARGE SCALE GENOMIC DNA]</scope>
    <source>
        <strain evidence="16 17">VF08</strain>
    </source>
</reference>
<keyword evidence="7" id="KW-0067">ATP-binding</keyword>
<dbReference type="SMART" id="SM00487">
    <property type="entry name" value="DEXDc"/>
    <property type="match status" value="1"/>
</dbReference>
<keyword evidence="17" id="KW-1185">Reference proteome</keyword>
<keyword evidence="8" id="KW-0408">Iron</keyword>
<dbReference type="PROSITE" id="PS51193">
    <property type="entry name" value="HELICASE_ATP_BIND_2"/>
    <property type="match status" value="1"/>
</dbReference>
<keyword evidence="14" id="KW-0175">Coiled coil</keyword>
<dbReference type="Gene3D" id="3.40.50.300">
    <property type="entry name" value="P-loop containing nucleotide triphosphate hydrolases"/>
    <property type="match status" value="2"/>
</dbReference>
<dbReference type="InterPro" id="IPR027417">
    <property type="entry name" value="P-loop_NTPase"/>
</dbReference>
<dbReference type="OrthoDB" id="9765586at2"/>
<evidence type="ECO:0000256" key="3">
    <source>
        <dbReference type="ARBA" id="ARBA00022741"/>
    </source>
</evidence>
<dbReference type="GO" id="GO:0046872">
    <property type="term" value="F:metal ion binding"/>
    <property type="evidence" value="ECO:0007669"/>
    <property type="project" value="UniProtKB-KW"/>
</dbReference>
<dbReference type="InterPro" id="IPR014013">
    <property type="entry name" value="Helic_SF1/SF2_ATP-bd_DinG/Rad3"/>
</dbReference>
<keyword evidence="6 16" id="KW-0347">Helicase</keyword>
<evidence type="ECO:0000256" key="10">
    <source>
        <dbReference type="ARBA" id="ARBA00023125"/>
    </source>
</evidence>
<dbReference type="InterPro" id="IPR011604">
    <property type="entry name" value="PDDEXK-like_dom_sf"/>
</dbReference>
<evidence type="ECO:0000256" key="11">
    <source>
        <dbReference type="ARBA" id="ARBA00023204"/>
    </source>
</evidence>
<dbReference type="PANTHER" id="PTHR11472">
    <property type="entry name" value="DNA REPAIR DEAD HELICASE RAD3/XP-D SUBFAMILY MEMBER"/>
    <property type="match status" value="1"/>
</dbReference>
<dbReference type="PANTHER" id="PTHR11472:SF34">
    <property type="entry name" value="REGULATOR OF TELOMERE ELONGATION HELICASE 1"/>
    <property type="match status" value="1"/>
</dbReference>
<keyword evidence="3" id="KW-0547">Nucleotide-binding</keyword>
<evidence type="ECO:0000256" key="9">
    <source>
        <dbReference type="ARBA" id="ARBA00023014"/>
    </source>
</evidence>
<dbReference type="Gene3D" id="3.90.320.10">
    <property type="match status" value="1"/>
</dbReference>
<evidence type="ECO:0000313" key="17">
    <source>
        <dbReference type="Proteomes" id="UP000052015"/>
    </source>
</evidence>
<evidence type="ECO:0000256" key="7">
    <source>
        <dbReference type="ARBA" id="ARBA00022840"/>
    </source>
</evidence>
<keyword evidence="10" id="KW-0238">DNA-binding</keyword>
<keyword evidence="9" id="KW-0411">Iron-sulfur</keyword>
<dbReference type="GO" id="GO:0006281">
    <property type="term" value="P:DNA repair"/>
    <property type="evidence" value="ECO:0007669"/>
    <property type="project" value="UniProtKB-KW"/>
</dbReference>
<keyword evidence="12" id="KW-0413">Isomerase</keyword>
<dbReference type="Pfam" id="PF06733">
    <property type="entry name" value="DEAD_2"/>
    <property type="match status" value="1"/>
</dbReference>
<dbReference type="InterPro" id="IPR006554">
    <property type="entry name" value="Helicase-like_DEXD_c2"/>
</dbReference>
<keyword evidence="1" id="KW-0004">4Fe-4S</keyword>
<evidence type="ECO:0000256" key="4">
    <source>
        <dbReference type="ARBA" id="ARBA00022763"/>
    </source>
</evidence>
<dbReference type="SUPFAM" id="SSF52540">
    <property type="entry name" value="P-loop containing nucleoside triphosphate hydrolases"/>
    <property type="match status" value="1"/>
</dbReference>
<accession>A0A0R3JTL6</accession>
<dbReference type="InterPro" id="IPR014001">
    <property type="entry name" value="Helicase_ATP-bd"/>
</dbReference>
<dbReference type="STRING" id="908809.ABG79_01378"/>
<evidence type="ECO:0000256" key="1">
    <source>
        <dbReference type="ARBA" id="ARBA00022485"/>
    </source>
</evidence>
<dbReference type="InterPro" id="IPR006555">
    <property type="entry name" value="ATP-dep_Helicase_C"/>
</dbReference>
<dbReference type="PATRIC" id="fig|908809.3.peg.1387"/>
<dbReference type="GO" id="GO:0003678">
    <property type="term" value="F:DNA helicase activity"/>
    <property type="evidence" value="ECO:0007669"/>
    <property type="project" value="InterPro"/>
</dbReference>
<evidence type="ECO:0000256" key="14">
    <source>
        <dbReference type="SAM" id="Coils"/>
    </source>
</evidence>
<organism evidence="16 17">
    <name type="scientific">Caloramator mitchellensis</name>
    <dbReference type="NCBI Taxonomy" id="908809"/>
    <lineage>
        <taxon>Bacteria</taxon>
        <taxon>Bacillati</taxon>
        <taxon>Bacillota</taxon>
        <taxon>Clostridia</taxon>
        <taxon>Eubacteriales</taxon>
        <taxon>Clostridiaceae</taxon>
        <taxon>Caloramator</taxon>
    </lineage>
</organism>
<dbReference type="SMART" id="SM00491">
    <property type="entry name" value="HELICc2"/>
    <property type="match status" value="1"/>
</dbReference>
<keyword evidence="11" id="KW-0234">DNA repair</keyword>
<dbReference type="Gene3D" id="1.10.30.20">
    <property type="entry name" value="Bacterial XPD DNA helicase, FeS cluster domain"/>
    <property type="match status" value="1"/>
</dbReference>
<evidence type="ECO:0000259" key="15">
    <source>
        <dbReference type="PROSITE" id="PS51193"/>
    </source>
</evidence>
<dbReference type="AlphaFoldDB" id="A0A0R3JTL6"/>
<dbReference type="GO" id="GO:0051539">
    <property type="term" value="F:4 iron, 4 sulfur cluster binding"/>
    <property type="evidence" value="ECO:0007669"/>
    <property type="project" value="UniProtKB-KW"/>
</dbReference>
<dbReference type="GO" id="GO:0005524">
    <property type="term" value="F:ATP binding"/>
    <property type="evidence" value="ECO:0007669"/>
    <property type="project" value="UniProtKB-KW"/>
</dbReference>
<comment type="similarity">
    <text evidence="13">Belongs to the helicase family. DinG subfamily.</text>
</comment>
<dbReference type="Pfam" id="PF13307">
    <property type="entry name" value="Helicase_C_2"/>
    <property type="match status" value="1"/>
</dbReference>
<evidence type="ECO:0000256" key="2">
    <source>
        <dbReference type="ARBA" id="ARBA00022723"/>
    </source>
</evidence>
<gene>
    <name evidence="16" type="ORF">ABG79_01378</name>
</gene>
<name>A0A0R3JTL6_CALMK</name>
<evidence type="ECO:0000256" key="8">
    <source>
        <dbReference type="ARBA" id="ARBA00023004"/>
    </source>
</evidence>
<keyword evidence="2" id="KW-0479">Metal-binding</keyword>
<dbReference type="GO" id="GO:0003677">
    <property type="term" value="F:DNA binding"/>
    <property type="evidence" value="ECO:0007669"/>
    <property type="project" value="UniProtKB-KW"/>
</dbReference>